<dbReference type="Proteomes" id="UP000057043">
    <property type="component" value="Unassembled WGS sequence"/>
</dbReference>
<comment type="caution">
    <text evidence="3">The sequence shown here is derived from an EMBL/GenBank/DDBJ whole genome shotgun (WGS) entry which is preliminary data.</text>
</comment>
<dbReference type="InterPro" id="IPR011990">
    <property type="entry name" value="TPR-like_helical_dom_sf"/>
</dbReference>
<dbReference type="AlphaFoldDB" id="A0A101IJ62"/>
<dbReference type="SMART" id="SM00028">
    <property type="entry name" value="TPR"/>
    <property type="match status" value="3"/>
</dbReference>
<evidence type="ECO:0000256" key="1">
    <source>
        <dbReference type="PROSITE-ProRule" id="PRU00339"/>
    </source>
</evidence>
<reference evidence="4 5" key="2">
    <citation type="journal article" date="2015" name="MBio">
        <title>Genome-Resolved Metagenomic Analysis Reveals Roles for Candidate Phyla and Other Microbial Community Members in Biogeochemical Transformations in Oil Reservoirs.</title>
        <authorList>
            <person name="Hu P."/>
            <person name="Tom L."/>
            <person name="Singh A."/>
            <person name="Thomas B.C."/>
            <person name="Baker B.J."/>
            <person name="Piceno Y.M."/>
            <person name="Andersen G.L."/>
            <person name="Banfield J.F."/>
        </authorList>
    </citation>
    <scope>NUCLEOTIDE SEQUENCE [LARGE SCALE GENOMIC DNA]</scope>
    <source>
        <strain evidence="2">57_489</strain>
    </source>
</reference>
<gene>
    <name evidence="2" type="ORF">XD72_0578</name>
    <name evidence="3" type="ORF">XE07_1256</name>
</gene>
<dbReference type="GO" id="GO:0008318">
    <property type="term" value="F:protein prenyltransferase activity"/>
    <property type="evidence" value="ECO:0007669"/>
    <property type="project" value="InterPro"/>
</dbReference>
<evidence type="ECO:0000313" key="3">
    <source>
        <dbReference type="EMBL" id="KUK96230.1"/>
    </source>
</evidence>
<dbReference type="Pfam" id="PF01239">
    <property type="entry name" value="PPTA"/>
    <property type="match status" value="1"/>
</dbReference>
<evidence type="ECO:0000313" key="2">
    <source>
        <dbReference type="EMBL" id="KUK45051.1"/>
    </source>
</evidence>
<dbReference type="PROSITE" id="PS50005">
    <property type="entry name" value="TPR"/>
    <property type="match status" value="2"/>
</dbReference>
<dbReference type="SUPFAM" id="SSF48452">
    <property type="entry name" value="TPR-like"/>
    <property type="match status" value="1"/>
</dbReference>
<dbReference type="Proteomes" id="UP000053961">
    <property type="component" value="Unassembled WGS sequence"/>
</dbReference>
<dbReference type="InterPro" id="IPR019734">
    <property type="entry name" value="TPR_rpt"/>
</dbReference>
<evidence type="ECO:0000313" key="5">
    <source>
        <dbReference type="Proteomes" id="UP000057043"/>
    </source>
</evidence>
<dbReference type="EMBL" id="LGFT01000009">
    <property type="protein sequence ID" value="KUK45051.1"/>
    <property type="molecule type" value="Genomic_DNA"/>
</dbReference>
<evidence type="ECO:0000313" key="4">
    <source>
        <dbReference type="Proteomes" id="UP000053961"/>
    </source>
</evidence>
<feature type="repeat" description="TPR" evidence="1">
    <location>
        <begin position="60"/>
        <end position="93"/>
    </location>
</feature>
<dbReference type="PATRIC" id="fig|301375.6.peg.184"/>
<feature type="repeat" description="TPR" evidence="1">
    <location>
        <begin position="94"/>
        <end position="127"/>
    </location>
</feature>
<proteinExistence type="predicted"/>
<dbReference type="InterPro" id="IPR002088">
    <property type="entry name" value="Prenyl_trans_a"/>
</dbReference>
<dbReference type="PANTHER" id="PTHR12558:SF13">
    <property type="entry name" value="CELL DIVISION CYCLE PROTEIN 27 HOMOLOG"/>
    <property type="match status" value="1"/>
</dbReference>
<dbReference type="PANTHER" id="PTHR12558">
    <property type="entry name" value="CELL DIVISION CYCLE 16,23,27"/>
    <property type="match status" value="1"/>
</dbReference>
<name>A0A101IJ62_9EURY</name>
<dbReference type="EMBL" id="LGHB01000017">
    <property type="protein sequence ID" value="KUK96230.1"/>
    <property type="molecule type" value="Genomic_DNA"/>
</dbReference>
<accession>A0A101IJ62</accession>
<sequence length="157" mass="18163">MDKNSRALLRLFSLRHICRRKRSSLDLPGLIREGDSRLKEGRLDPALKLYQKAGQIDPSNSAEKRSAMVYGMMGRYMEAIASINRAIDIDPSDHQAWMHRGFLFWRLERWYDACASFERAAALCPEDGYARHCISVTAKEMKRSKERSRRRSVRGEG</sequence>
<dbReference type="Gene3D" id="1.25.40.10">
    <property type="entry name" value="Tetratricopeptide repeat domain"/>
    <property type="match status" value="1"/>
</dbReference>
<reference evidence="3" key="1">
    <citation type="journal article" date="2015" name="MBio">
        <title>Genome-resolved metagenomic analysis reveals roles for candidate phyla and other microbial community members in biogeochemical transformations in oil reservoirs.</title>
        <authorList>
            <person name="Hu P."/>
            <person name="Tom L."/>
            <person name="Singh A."/>
            <person name="Thomas B.C."/>
            <person name="Baker B.J."/>
            <person name="Piceno Y.M."/>
            <person name="Andersen G.L."/>
            <person name="Banfield J.F."/>
        </authorList>
    </citation>
    <scope>NUCLEOTIDE SEQUENCE [LARGE SCALE GENOMIC DNA]</scope>
    <source>
        <strain evidence="3">56_747</strain>
    </source>
</reference>
<keyword evidence="1" id="KW-0802">TPR repeat</keyword>
<protein>
    <submittedName>
        <fullName evidence="3">Tetratricopeptide TPR_2 repeat protein</fullName>
    </submittedName>
</protein>
<organism evidence="3 4">
    <name type="scientific">Methanothrix harundinacea</name>
    <dbReference type="NCBI Taxonomy" id="301375"/>
    <lineage>
        <taxon>Archaea</taxon>
        <taxon>Methanobacteriati</taxon>
        <taxon>Methanobacteriota</taxon>
        <taxon>Stenosarchaea group</taxon>
        <taxon>Methanomicrobia</taxon>
        <taxon>Methanotrichales</taxon>
        <taxon>Methanotrichaceae</taxon>
        <taxon>Methanothrix</taxon>
    </lineage>
</organism>